<accession>A0ABV0XZ94</accession>
<feature type="non-terminal residue" evidence="1">
    <location>
        <position position="1"/>
    </location>
</feature>
<proteinExistence type="predicted"/>
<comment type="caution">
    <text evidence="1">The sequence shown here is derived from an EMBL/GenBank/DDBJ whole genome shotgun (WGS) entry which is preliminary data.</text>
</comment>
<name>A0ABV0XZ94_9TELE</name>
<organism evidence="1 2">
    <name type="scientific">Ameca splendens</name>
    <dbReference type="NCBI Taxonomy" id="208324"/>
    <lineage>
        <taxon>Eukaryota</taxon>
        <taxon>Metazoa</taxon>
        <taxon>Chordata</taxon>
        <taxon>Craniata</taxon>
        <taxon>Vertebrata</taxon>
        <taxon>Euteleostomi</taxon>
        <taxon>Actinopterygii</taxon>
        <taxon>Neopterygii</taxon>
        <taxon>Teleostei</taxon>
        <taxon>Neoteleostei</taxon>
        <taxon>Acanthomorphata</taxon>
        <taxon>Ovalentaria</taxon>
        <taxon>Atherinomorphae</taxon>
        <taxon>Cyprinodontiformes</taxon>
        <taxon>Goodeidae</taxon>
        <taxon>Ameca</taxon>
    </lineage>
</organism>
<dbReference type="EMBL" id="JAHRIP010019019">
    <property type="protein sequence ID" value="MEQ2286666.1"/>
    <property type="molecule type" value="Genomic_DNA"/>
</dbReference>
<gene>
    <name evidence="1" type="ORF">AMECASPLE_004807</name>
</gene>
<dbReference type="Proteomes" id="UP001469553">
    <property type="component" value="Unassembled WGS sequence"/>
</dbReference>
<reference evidence="1 2" key="1">
    <citation type="submission" date="2021-06" db="EMBL/GenBank/DDBJ databases">
        <authorList>
            <person name="Palmer J.M."/>
        </authorList>
    </citation>
    <scope>NUCLEOTIDE SEQUENCE [LARGE SCALE GENOMIC DNA]</scope>
    <source>
        <strain evidence="1 2">AS_MEX2019</strain>
        <tissue evidence="1">Muscle</tissue>
    </source>
</reference>
<evidence type="ECO:0000313" key="1">
    <source>
        <dbReference type="EMBL" id="MEQ2286666.1"/>
    </source>
</evidence>
<protein>
    <submittedName>
        <fullName evidence="1">Uncharacterized protein</fullName>
    </submittedName>
</protein>
<sequence>QSYPLALSGSPCLSHNACEASLRGRPVCSVRSTQKLNSCHFAFNKGDVERPWEDC</sequence>
<keyword evidence="2" id="KW-1185">Reference proteome</keyword>
<evidence type="ECO:0000313" key="2">
    <source>
        <dbReference type="Proteomes" id="UP001469553"/>
    </source>
</evidence>